<dbReference type="PANTHER" id="PTHR12815">
    <property type="entry name" value="SORTING AND ASSEMBLY MACHINERY SAMM50 PROTEIN FAMILY MEMBER"/>
    <property type="match status" value="1"/>
</dbReference>
<sequence length="494" mass="55510">MDQFEQSSIEGRVIELADSSRRDVEQEANEVRAEQQKYITELLANASRTPIVVSAVLTSDHQSIRPEVLQKYLDATILQASSFSQLYEQADLLNVKLIQHGMAENVSQSLDSRGILRLPIIKRHYPSLVYESQDISGELSVIDVISRLNVVPIKRFTAKTGTNIGNGEGDGYLQFQLRNMFGGGEQLKLDITKGTKTHSSYLLDYGQPVTPWWMLNSMLFKNSRQFGYNNSIDMLIRGFRTSLRSGFQETGAINHELFYEAEWRTSKLLSLHASDTLLFQAGDDTKYSLGHTLAVDRRNNPIAPTSGSFLKITNELALNKYLKSQIELSQNKSWLKDDFIGSCCTFRSGYIANLNSSRRPVNTYDKFHNGGANDIRSFQIMGLGPKDLYDSIGGDAFISYGVSLFSRLPIKKWSHSNFRLHWFFNGGKLINHNNAPLKSVVAQLANQHSTSVGFGILLRHQVARFELNFTLPLTVHSGDAVRKGFQYGIGVSFL</sequence>
<accession>A0A7H9HKY4</accession>
<evidence type="ECO:0000256" key="6">
    <source>
        <dbReference type="SAM" id="Coils"/>
    </source>
</evidence>
<dbReference type="EMBL" id="CP059267">
    <property type="protein sequence ID" value="QLQ77963.1"/>
    <property type="molecule type" value="Genomic_DNA"/>
</dbReference>
<dbReference type="InterPro" id="IPR000184">
    <property type="entry name" value="Bac_surfAg_D15"/>
</dbReference>
<evidence type="ECO:0000256" key="4">
    <source>
        <dbReference type="ARBA" id="ARBA00022692"/>
    </source>
</evidence>
<protein>
    <recommendedName>
        <fullName evidence="7">Bacterial surface antigen (D15) domain-containing protein</fullName>
    </recommendedName>
</protein>
<evidence type="ECO:0000256" key="1">
    <source>
        <dbReference type="ARBA" id="ARBA00004374"/>
    </source>
</evidence>
<evidence type="ECO:0000256" key="5">
    <source>
        <dbReference type="ARBA" id="ARBA00023136"/>
    </source>
</evidence>
<feature type="domain" description="Bacterial surface antigen (D15)" evidence="7">
    <location>
        <begin position="179"/>
        <end position="493"/>
    </location>
</feature>
<dbReference type="Gene3D" id="2.40.160.50">
    <property type="entry name" value="membrane protein fhac: a member of the omp85/tpsb transporter family"/>
    <property type="match status" value="1"/>
</dbReference>
<keyword evidence="4" id="KW-0812">Transmembrane</keyword>
<dbReference type="GO" id="GO:0005741">
    <property type="term" value="C:mitochondrial outer membrane"/>
    <property type="evidence" value="ECO:0007669"/>
    <property type="project" value="UniProtKB-SubCell"/>
</dbReference>
<evidence type="ECO:0000256" key="3">
    <source>
        <dbReference type="ARBA" id="ARBA00022452"/>
    </source>
</evidence>
<dbReference type="PANTHER" id="PTHR12815:SF18">
    <property type="entry name" value="SORTING AND ASSEMBLY MACHINERY COMPONENT 50 HOMOLOG"/>
    <property type="match status" value="1"/>
</dbReference>
<keyword evidence="9" id="KW-1185">Reference proteome</keyword>
<comment type="similarity">
    <text evidence="2">Belongs to the SAM50/omp85 family.</text>
</comment>
<dbReference type="InterPro" id="IPR039910">
    <property type="entry name" value="D15-like"/>
</dbReference>
<proteinExistence type="inferred from homology"/>
<comment type="subcellular location">
    <subcellularLocation>
        <location evidence="1">Mitochondrion outer membrane</location>
        <topology evidence="1">Multi-pass membrane protein</topology>
    </subcellularLocation>
</comment>
<dbReference type="AlphaFoldDB" id="A0A7H9HKY4"/>
<name>A0A7H9HKY4_9SACH</name>
<feature type="coiled-coil region" evidence="6">
    <location>
        <begin position="14"/>
        <end position="41"/>
    </location>
</feature>
<keyword evidence="5" id="KW-0472">Membrane</keyword>
<reference evidence="8 9" key="1">
    <citation type="submission" date="2020-06" db="EMBL/GenBank/DDBJ databases">
        <title>The yeast mating-type switching endonuclease HO is a domesticated member of an unorthodox homing genetic element family.</title>
        <authorList>
            <person name="Coughlan A.Y."/>
            <person name="Lombardi L."/>
            <person name="Braun-Galleani S."/>
            <person name="Martos A.R."/>
            <person name="Galeote V."/>
            <person name="Bigey F."/>
            <person name="Dequin S."/>
            <person name="Byrne K.P."/>
            <person name="Wolfe K.H."/>
        </authorList>
    </citation>
    <scope>NUCLEOTIDE SEQUENCE [LARGE SCALE GENOMIC DNA]</scope>
    <source>
        <strain evidence="8 9">CBS2947</strain>
    </source>
</reference>
<dbReference type="Pfam" id="PF01103">
    <property type="entry name" value="Omp85"/>
    <property type="match status" value="1"/>
</dbReference>
<dbReference type="GO" id="GO:0045040">
    <property type="term" value="P:protein insertion into mitochondrial outer membrane"/>
    <property type="evidence" value="ECO:0007669"/>
    <property type="project" value="TreeGrafter"/>
</dbReference>
<dbReference type="OrthoDB" id="1724197at2759"/>
<evidence type="ECO:0000259" key="7">
    <source>
        <dbReference type="Pfam" id="PF01103"/>
    </source>
</evidence>
<gene>
    <name evidence="8" type="ORF">HG537_0A02100</name>
</gene>
<organism evidence="8 9">
    <name type="scientific">Torulaspora globosa</name>
    <dbReference type="NCBI Taxonomy" id="48254"/>
    <lineage>
        <taxon>Eukaryota</taxon>
        <taxon>Fungi</taxon>
        <taxon>Dikarya</taxon>
        <taxon>Ascomycota</taxon>
        <taxon>Saccharomycotina</taxon>
        <taxon>Saccharomycetes</taxon>
        <taxon>Saccharomycetales</taxon>
        <taxon>Saccharomycetaceae</taxon>
        <taxon>Torulaspora</taxon>
    </lineage>
</organism>
<evidence type="ECO:0000313" key="9">
    <source>
        <dbReference type="Proteomes" id="UP000510647"/>
    </source>
</evidence>
<evidence type="ECO:0000256" key="2">
    <source>
        <dbReference type="ARBA" id="ARBA00010913"/>
    </source>
</evidence>
<evidence type="ECO:0000313" key="8">
    <source>
        <dbReference type="EMBL" id="QLQ77963.1"/>
    </source>
</evidence>
<keyword evidence="6" id="KW-0175">Coiled coil</keyword>
<keyword evidence="3" id="KW-1134">Transmembrane beta strand</keyword>
<dbReference type="Proteomes" id="UP000510647">
    <property type="component" value="Chromosome 1"/>
</dbReference>